<gene>
    <name evidence="1" type="ORF">ANIA_11535</name>
</gene>
<sequence>MTLYEGESGSYFLKSKSPIVHPVPFHRPGSLEAPMEQLQSVRPLRAINYFGDCSNLYGHCMVVYQVS</sequence>
<dbReference type="KEGG" id="ani:ANIA_11535"/>
<dbReference type="Proteomes" id="UP000000560">
    <property type="component" value="Chromosome I"/>
</dbReference>
<dbReference type="RefSeq" id="XP_050467206.1">
    <property type="nucleotide sequence ID" value="XM_050611153.1"/>
</dbReference>
<dbReference type="EMBL" id="BN001301">
    <property type="protein sequence ID" value="CBF71830.1"/>
    <property type="molecule type" value="Genomic_DNA"/>
</dbReference>
<name>C8V396_EMENI</name>
<evidence type="ECO:0000313" key="2">
    <source>
        <dbReference type="Proteomes" id="UP000000560"/>
    </source>
</evidence>
<proteinExistence type="predicted"/>
<keyword evidence="2" id="KW-1185">Reference proteome</keyword>
<accession>C8V396</accession>
<reference evidence="2" key="1">
    <citation type="journal article" date="2005" name="Nature">
        <title>Sequencing of Aspergillus nidulans and comparative analysis with A. fumigatus and A. oryzae.</title>
        <authorList>
            <person name="Galagan J.E."/>
            <person name="Calvo S.E."/>
            <person name="Cuomo C."/>
            <person name="Ma L.J."/>
            <person name="Wortman J.R."/>
            <person name="Batzoglou S."/>
            <person name="Lee S.I."/>
            <person name="Basturkmen M."/>
            <person name="Spevak C.C."/>
            <person name="Clutterbuck J."/>
            <person name="Kapitonov V."/>
            <person name="Jurka J."/>
            <person name="Scazzocchio C."/>
            <person name="Farman M."/>
            <person name="Butler J."/>
            <person name="Purcell S."/>
            <person name="Harris S."/>
            <person name="Braus G.H."/>
            <person name="Draht O."/>
            <person name="Busch S."/>
            <person name="D'Enfert C."/>
            <person name="Bouchier C."/>
            <person name="Goldman G.H."/>
            <person name="Bell-Pedersen D."/>
            <person name="Griffiths-Jones S."/>
            <person name="Doonan J.H."/>
            <person name="Yu J."/>
            <person name="Vienken K."/>
            <person name="Pain A."/>
            <person name="Freitag M."/>
            <person name="Selker E.U."/>
            <person name="Archer D.B."/>
            <person name="Penalva M.A."/>
            <person name="Oakley B.R."/>
            <person name="Momany M."/>
            <person name="Tanaka T."/>
            <person name="Kumagai T."/>
            <person name="Asai K."/>
            <person name="Machida M."/>
            <person name="Nierman W.C."/>
            <person name="Denning D.W."/>
            <person name="Caddick M."/>
            <person name="Hynes M."/>
            <person name="Paoletti M."/>
            <person name="Fischer R."/>
            <person name="Miller B."/>
            <person name="Dyer P."/>
            <person name="Sachs M.S."/>
            <person name="Osmani S.A."/>
            <person name="Birren B.W."/>
        </authorList>
    </citation>
    <scope>NUCLEOTIDE SEQUENCE [LARGE SCALE GENOMIC DNA]</scope>
    <source>
        <strain evidence="2">FGSC A4 / ATCC 38163 / CBS 112.46 / NRRL 194 / M139</strain>
    </source>
</reference>
<protein>
    <submittedName>
        <fullName evidence="1">Uncharacterized protein</fullName>
    </submittedName>
</protein>
<evidence type="ECO:0000313" key="1">
    <source>
        <dbReference type="EMBL" id="CBF71830.1"/>
    </source>
</evidence>
<dbReference type="GeneID" id="74897107"/>
<dbReference type="InParanoid" id="C8V396"/>
<organism evidence="1 2">
    <name type="scientific">Emericella nidulans (strain FGSC A4 / ATCC 38163 / CBS 112.46 / NRRL 194 / M139)</name>
    <name type="common">Aspergillus nidulans</name>
    <dbReference type="NCBI Taxonomy" id="227321"/>
    <lineage>
        <taxon>Eukaryota</taxon>
        <taxon>Fungi</taxon>
        <taxon>Dikarya</taxon>
        <taxon>Ascomycota</taxon>
        <taxon>Pezizomycotina</taxon>
        <taxon>Eurotiomycetes</taxon>
        <taxon>Eurotiomycetidae</taxon>
        <taxon>Eurotiales</taxon>
        <taxon>Aspergillaceae</taxon>
        <taxon>Aspergillus</taxon>
        <taxon>Aspergillus subgen. Nidulantes</taxon>
    </lineage>
</organism>
<dbReference type="HOGENOM" id="CLU_2812329_0_0_1"/>
<reference evidence="2" key="2">
    <citation type="journal article" date="2009" name="Fungal Genet. Biol.">
        <title>The 2008 update of the Aspergillus nidulans genome annotation: a community effort.</title>
        <authorList>
            <person name="Wortman J.R."/>
            <person name="Gilsenan J.M."/>
            <person name="Joardar V."/>
            <person name="Deegan J."/>
            <person name="Clutterbuck J."/>
            <person name="Andersen M.R."/>
            <person name="Archer D."/>
            <person name="Bencina M."/>
            <person name="Braus G."/>
            <person name="Coutinho P."/>
            <person name="von Dohren H."/>
            <person name="Doonan J."/>
            <person name="Driessen A.J."/>
            <person name="Durek P."/>
            <person name="Espeso E."/>
            <person name="Fekete E."/>
            <person name="Flipphi M."/>
            <person name="Estrada C.G."/>
            <person name="Geysens S."/>
            <person name="Goldman G."/>
            <person name="de Groot P.W."/>
            <person name="Hansen K."/>
            <person name="Harris S.D."/>
            <person name="Heinekamp T."/>
            <person name="Helmstaedt K."/>
            <person name="Henrissat B."/>
            <person name="Hofmann G."/>
            <person name="Homan T."/>
            <person name="Horio T."/>
            <person name="Horiuchi H."/>
            <person name="James S."/>
            <person name="Jones M."/>
            <person name="Karaffa L."/>
            <person name="Karanyi Z."/>
            <person name="Kato M."/>
            <person name="Keller N."/>
            <person name="Kelly D.E."/>
            <person name="Kiel J.A."/>
            <person name="Kim J.M."/>
            <person name="van der Klei I.J."/>
            <person name="Klis F.M."/>
            <person name="Kovalchuk A."/>
            <person name="Krasevec N."/>
            <person name="Kubicek C.P."/>
            <person name="Liu B."/>
            <person name="Maccabe A."/>
            <person name="Meyer V."/>
            <person name="Mirabito P."/>
            <person name="Miskei M."/>
            <person name="Mos M."/>
            <person name="Mullins J."/>
            <person name="Nelson D.R."/>
            <person name="Nielsen J."/>
            <person name="Oakley B.R."/>
            <person name="Osmani S.A."/>
            <person name="Pakula T."/>
            <person name="Paszewski A."/>
            <person name="Paulsen I."/>
            <person name="Pilsyk S."/>
            <person name="Pocsi I."/>
            <person name="Punt P.J."/>
            <person name="Ram A.F."/>
            <person name="Ren Q."/>
            <person name="Robellet X."/>
            <person name="Robson G."/>
            <person name="Seiboth B."/>
            <person name="van Solingen P."/>
            <person name="Specht T."/>
            <person name="Sun J."/>
            <person name="Taheri-Talesh N."/>
            <person name="Takeshita N."/>
            <person name="Ussery D."/>
            <person name="vanKuyk P.A."/>
            <person name="Visser H."/>
            <person name="van de Vondervoort P.J."/>
            <person name="de Vries R.P."/>
            <person name="Walton J."/>
            <person name="Xiang X."/>
            <person name="Xiong Y."/>
            <person name="Zeng A.P."/>
            <person name="Brandt B.W."/>
            <person name="Cornell M.J."/>
            <person name="van den Hondel C.A."/>
            <person name="Visser J."/>
            <person name="Oliver S.G."/>
            <person name="Turner G."/>
        </authorList>
    </citation>
    <scope>GENOME REANNOTATION</scope>
    <source>
        <strain evidence="2">FGSC A4 / ATCC 38163 / CBS 112.46 / NRRL 194 / M139</strain>
    </source>
</reference>
<dbReference type="AlphaFoldDB" id="C8V396"/>